<evidence type="ECO:0000256" key="3">
    <source>
        <dbReference type="ARBA" id="ARBA00022989"/>
    </source>
</evidence>
<comment type="subcellular location">
    <subcellularLocation>
        <location evidence="1">Membrane</location>
        <topology evidence="1">Multi-pass membrane protein</topology>
    </subcellularLocation>
</comment>
<reference evidence="7" key="1">
    <citation type="submission" date="2022-01" db="UniProtKB">
        <authorList>
            <consortium name="EnsemblMetazoa"/>
        </authorList>
    </citation>
    <scope>IDENTIFICATION</scope>
</reference>
<name>A0A8I6RUC4_CIMLE</name>
<dbReference type="InterPro" id="IPR000620">
    <property type="entry name" value="EamA_dom"/>
</dbReference>
<dbReference type="PIRSF" id="PIRSF036436">
    <property type="entry name" value="UCP036436"/>
    <property type="match status" value="1"/>
</dbReference>
<dbReference type="InterPro" id="IPR012404">
    <property type="entry name" value="UCP036436"/>
</dbReference>
<dbReference type="RefSeq" id="XP_014250344.2">
    <property type="nucleotide sequence ID" value="XM_014394858.2"/>
</dbReference>
<dbReference type="Proteomes" id="UP000494040">
    <property type="component" value="Unassembled WGS sequence"/>
</dbReference>
<evidence type="ECO:0000313" key="8">
    <source>
        <dbReference type="Proteomes" id="UP000494040"/>
    </source>
</evidence>
<feature type="transmembrane region" description="Helical" evidence="5">
    <location>
        <begin position="180"/>
        <end position="200"/>
    </location>
</feature>
<dbReference type="KEGG" id="clec:106667131"/>
<keyword evidence="2 5" id="KW-0812">Transmembrane</keyword>
<evidence type="ECO:0000313" key="7">
    <source>
        <dbReference type="EnsemblMetazoa" id="XP_014250344.2"/>
    </source>
</evidence>
<evidence type="ECO:0000256" key="4">
    <source>
        <dbReference type="ARBA" id="ARBA00023136"/>
    </source>
</evidence>
<feature type="transmembrane region" description="Helical" evidence="5">
    <location>
        <begin position="323"/>
        <end position="341"/>
    </location>
</feature>
<dbReference type="InterPro" id="IPR037185">
    <property type="entry name" value="EmrE-like"/>
</dbReference>
<protein>
    <recommendedName>
        <fullName evidence="6">EamA domain-containing protein</fullName>
    </recommendedName>
</protein>
<evidence type="ECO:0000256" key="2">
    <source>
        <dbReference type="ARBA" id="ARBA00022692"/>
    </source>
</evidence>
<dbReference type="Gene3D" id="1.10.3730.20">
    <property type="match status" value="1"/>
</dbReference>
<keyword evidence="3 5" id="KW-1133">Transmembrane helix</keyword>
<accession>A0A8I6RUC4</accession>
<feature type="transmembrane region" description="Helical" evidence="5">
    <location>
        <begin position="266"/>
        <end position="286"/>
    </location>
</feature>
<dbReference type="GeneID" id="106667131"/>
<feature type="domain" description="EamA" evidence="6">
    <location>
        <begin position="91"/>
        <end position="161"/>
    </location>
</feature>
<feature type="transmembrane region" description="Helical" evidence="5">
    <location>
        <begin position="148"/>
        <end position="168"/>
    </location>
</feature>
<evidence type="ECO:0000256" key="5">
    <source>
        <dbReference type="SAM" id="Phobius"/>
    </source>
</evidence>
<dbReference type="OMA" id="FIYKHNV"/>
<dbReference type="PANTHER" id="PTHR13146:SF0">
    <property type="entry name" value="SOLUTE CARRIER FAMILY 35 MEMBER F6"/>
    <property type="match status" value="1"/>
</dbReference>
<feature type="transmembrane region" description="Helical" evidence="5">
    <location>
        <begin position="89"/>
        <end position="110"/>
    </location>
</feature>
<dbReference type="AlphaFoldDB" id="A0A8I6RUC4"/>
<dbReference type="GO" id="GO:0016020">
    <property type="term" value="C:membrane"/>
    <property type="evidence" value="ECO:0007669"/>
    <property type="project" value="UniProtKB-SubCell"/>
</dbReference>
<evidence type="ECO:0000259" key="6">
    <source>
        <dbReference type="Pfam" id="PF00892"/>
    </source>
</evidence>
<feature type="transmembrane region" description="Helical" evidence="5">
    <location>
        <begin position="46"/>
        <end position="68"/>
    </location>
</feature>
<keyword evidence="4 5" id="KW-0472">Membrane</keyword>
<evidence type="ECO:0000256" key="1">
    <source>
        <dbReference type="ARBA" id="ARBA00004141"/>
    </source>
</evidence>
<organism evidence="7 8">
    <name type="scientific">Cimex lectularius</name>
    <name type="common">Bed bug</name>
    <name type="synonym">Acanthia lectularia</name>
    <dbReference type="NCBI Taxonomy" id="79782"/>
    <lineage>
        <taxon>Eukaryota</taxon>
        <taxon>Metazoa</taxon>
        <taxon>Ecdysozoa</taxon>
        <taxon>Arthropoda</taxon>
        <taxon>Hexapoda</taxon>
        <taxon>Insecta</taxon>
        <taxon>Pterygota</taxon>
        <taxon>Neoptera</taxon>
        <taxon>Paraneoptera</taxon>
        <taxon>Hemiptera</taxon>
        <taxon>Heteroptera</taxon>
        <taxon>Panheteroptera</taxon>
        <taxon>Cimicomorpha</taxon>
        <taxon>Cimicidae</taxon>
        <taxon>Cimex</taxon>
    </lineage>
</organism>
<feature type="transmembrane region" description="Helical" evidence="5">
    <location>
        <begin position="220"/>
        <end position="237"/>
    </location>
</feature>
<proteinExistence type="predicted"/>
<dbReference type="EnsemblMetazoa" id="XM_014394858.2">
    <property type="protein sequence ID" value="XP_014250344.2"/>
    <property type="gene ID" value="LOC106667131"/>
</dbReference>
<dbReference type="OrthoDB" id="29773at2759"/>
<dbReference type="CTD" id="41450"/>
<sequence>MAWTKYQIGLAVLMVFTGSINTLTTKWADHLKAAGSDGKTRDFDHPFVQACCMFFGEMLCFLVFKSVYSYHRKRGTVDENELVKGNQEFNPFLFFPASMCDMIGTSMMYIGLNLTSPSSFQMLRGSVIVFVALLSKFFLHRTVGLKKWIGIILVIIGLCVVGVSDFLLSSGSSKESTTNMIIGDLIIVVAQVITASQMVYEEKFVSTRDIPPLQAVGWEGIWGFLVLGILQVPFYYIKVPKPFQNNSNGSLEDFIDAMVQCWNEKLLIVSLIGTIISIAFFNFAGISVTKEMSATTRMILDSVRTLFIWAFSLSTRWQLFHPLQIVGFILLLIGMATYNDLIPCSRRKKDETLVNSQDESA</sequence>
<keyword evidence="8" id="KW-1185">Reference proteome</keyword>
<dbReference type="Pfam" id="PF00892">
    <property type="entry name" value="EamA"/>
    <property type="match status" value="1"/>
</dbReference>
<dbReference type="PANTHER" id="PTHR13146">
    <property type="match status" value="1"/>
</dbReference>
<dbReference type="SUPFAM" id="SSF103481">
    <property type="entry name" value="Multidrug resistance efflux transporter EmrE"/>
    <property type="match status" value="1"/>
</dbReference>